<evidence type="ECO:0000313" key="3">
    <source>
        <dbReference type="EMBL" id="MCP2160838.1"/>
    </source>
</evidence>
<dbReference type="Proteomes" id="UP001205740">
    <property type="component" value="Unassembled WGS sequence"/>
</dbReference>
<gene>
    <name evidence="3" type="ORF">LX12_002025</name>
</gene>
<protein>
    <submittedName>
        <fullName evidence="3">Uncharacterized protein</fullName>
    </submittedName>
</protein>
<reference evidence="3 4" key="1">
    <citation type="submission" date="2022-06" db="EMBL/GenBank/DDBJ databases">
        <title>Genomic Encyclopedia of Archaeal and Bacterial Type Strains, Phase II (KMG-II): from individual species to whole genera.</title>
        <authorList>
            <person name="Goeker M."/>
        </authorList>
    </citation>
    <scope>NUCLEOTIDE SEQUENCE [LARGE SCALE GENOMIC DNA]</scope>
    <source>
        <strain evidence="3 4">DSM 45037</strain>
    </source>
</reference>
<dbReference type="EMBL" id="JAMTCG010000003">
    <property type="protein sequence ID" value="MCP2160838.1"/>
    <property type="molecule type" value="Genomic_DNA"/>
</dbReference>
<evidence type="ECO:0000259" key="1">
    <source>
        <dbReference type="Pfam" id="PF22551"/>
    </source>
</evidence>
<proteinExistence type="predicted"/>
<accession>A0ABT1H501</accession>
<sequence>MTTSTRFDTALESAWLEFRTGLADLLVDVAVDEEVVVRRSYDATDPWAPLLSFVTTGARRVRCTVLRADLSDDQIAVLSGDGWRRLRDGRLIIEFGRRRVDEICAAATDVLREVSGVLHPTFLAPFDSDTAAHTAMLISLRREPVTAATASAAHPVTDTEHLQELLLDTLAAHADDAFVDADGDIRVQMGTQTIQLRVHPSRPVVEFIACVAAVCVDDRTVNEIVVAEGVRWTGVAVHVLDGHVWATQRLVVPTFVSANVIAAVESWRDFLRDGAPAITARIADAAEPMAARRNREPTPDHVERLLDTLTALTTLGTPLPAEGVARICDDNAVVARRCLITGARRLLAIGSAKRHAADTGDVIAADSLERNRQVCRTMLMSVSGAVDLLRERDAHAAPGHSRNTGGTAR</sequence>
<dbReference type="Pfam" id="PF22552">
    <property type="entry name" value="TY-Chap3"/>
    <property type="match status" value="1"/>
</dbReference>
<comment type="caution">
    <text evidence="3">The sequence shown here is derived from an EMBL/GenBank/DDBJ whole genome shotgun (WGS) entry which is preliminary data.</text>
</comment>
<organism evidence="3 4">
    <name type="scientific">Williamsia serinedens</name>
    <dbReference type="NCBI Taxonomy" id="391736"/>
    <lineage>
        <taxon>Bacteria</taxon>
        <taxon>Bacillati</taxon>
        <taxon>Actinomycetota</taxon>
        <taxon>Actinomycetes</taxon>
        <taxon>Mycobacteriales</taxon>
        <taxon>Nocardiaceae</taxon>
        <taxon>Williamsia</taxon>
    </lineage>
</organism>
<dbReference type="Pfam" id="PF22551">
    <property type="entry name" value="TY-Chap1"/>
    <property type="match status" value="1"/>
</dbReference>
<keyword evidence="4" id="KW-1185">Reference proteome</keyword>
<dbReference type="InterPro" id="IPR054343">
    <property type="entry name" value="TY-Chap_M"/>
</dbReference>
<feature type="domain" description="TY-Chap central" evidence="1">
    <location>
        <begin position="160"/>
        <end position="281"/>
    </location>
</feature>
<dbReference type="InterPro" id="IPR054344">
    <property type="entry name" value="TY-Chap_N"/>
</dbReference>
<evidence type="ECO:0000259" key="2">
    <source>
        <dbReference type="Pfam" id="PF22552"/>
    </source>
</evidence>
<name>A0ABT1H501_9NOCA</name>
<evidence type="ECO:0000313" key="4">
    <source>
        <dbReference type="Proteomes" id="UP001205740"/>
    </source>
</evidence>
<feature type="domain" description="TY-Chap N-terminal" evidence="2">
    <location>
        <begin position="14"/>
        <end position="123"/>
    </location>
</feature>
<dbReference type="RefSeq" id="WP_253654399.1">
    <property type="nucleotide sequence ID" value="NZ_BAAAOE010000003.1"/>
</dbReference>